<keyword evidence="8 10" id="KW-0472">Membrane</keyword>
<evidence type="ECO:0000256" key="5">
    <source>
        <dbReference type="ARBA" id="ARBA00022679"/>
    </source>
</evidence>
<comment type="function">
    <text evidence="10">Protein O-mannosyltransferase that catalyzes the transfer of a single mannose residue from a polyprenol phospho-mannosyl lipidic donor to the hydroxyl group of selected serine and threonine residues in acceptor proteins.</text>
</comment>
<evidence type="ECO:0000256" key="4">
    <source>
        <dbReference type="ARBA" id="ARBA00022676"/>
    </source>
</evidence>
<dbReference type="Pfam" id="PF02366">
    <property type="entry name" value="PMT"/>
    <property type="match status" value="1"/>
</dbReference>
<evidence type="ECO:0000256" key="2">
    <source>
        <dbReference type="ARBA" id="ARBA00004922"/>
    </source>
</evidence>
<dbReference type="InterPro" id="IPR003342">
    <property type="entry name" value="ArnT-like_N"/>
</dbReference>
<proteinExistence type="inferred from homology"/>
<protein>
    <recommendedName>
        <fullName evidence="9 10">Polyprenol-phosphate-mannose--protein mannosyltransferase</fullName>
        <ecNumber evidence="10">2.4.1.-</ecNumber>
    </recommendedName>
</protein>
<dbReference type="STRING" id="1117647.M5M_04960"/>
<dbReference type="RefSeq" id="WP_015046372.1">
    <property type="nucleotide sequence ID" value="NC_018868.3"/>
</dbReference>
<evidence type="ECO:0000313" key="14">
    <source>
        <dbReference type="Proteomes" id="UP000000466"/>
    </source>
</evidence>
<organism evidence="13 14">
    <name type="scientific">Simiduia agarivorans (strain DSM 21679 / JCM 13881 / BCRC 17597 / SA1)</name>
    <dbReference type="NCBI Taxonomy" id="1117647"/>
    <lineage>
        <taxon>Bacteria</taxon>
        <taxon>Pseudomonadati</taxon>
        <taxon>Pseudomonadota</taxon>
        <taxon>Gammaproteobacteria</taxon>
        <taxon>Cellvibrionales</taxon>
        <taxon>Cellvibrionaceae</taxon>
        <taxon>Simiduia</taxon>
    </lineage>
</organism>
<evidence type="ECO:0000256" key="6">
    <source>
        <dbReference type="ARBA" id="ARBA00022692"/>
    </source>
</evidence>
<dbReference type="GO" id="GO:0004169">
    <property type="term" value="F:dolichyl-phosphate-mannose-protein mannosyltransferase activity"/>
    <property type="evidence" value="ECO:0007669"/>
    <property type="project" value="UniProtKB-UniRule"/>
</dbReference>
<keyword evidence="6 10" id="KW-0812">Transmembrane</keyword>
<feature type="transmembrane region" description="Helical" evidence="10">
    <location>
        <begin position="116"/>
        <end position="136"/>
    </location>
</feature>
<feature type="transmembrane region" description="Helical" evidence="10">
    <location>
        <begin position="83"/>
        <end position="101"/>
    </location>
</feature>
<evidence type="ECO:0000313" key="13">
    <source>
        <dbReference type="EMBL" id="AFU98199.1"/>
    </source>
</evidence>
<comment type="similarity">
    <text evidence="3 10">Belongs to the glycosyltransferase 39 family.</text>
</comment>
<feature type="domain" description="ArnT-like N-terminal" evidence="11">
    <location>
        <begin position="36"/>
        <end position="271"/>
    </location>
</feature>
<comment type="subcellular location">
    <subcellularLocation>
        <location evidence="10">Cell membrane</location>
    </subcellularLocation>
    <subcellularLocation>
        <location evidence="1">Endomembrane system</location>
        <topology evidence="1">Multi-pass membrane protein</topology>
    </subcellularLocation>
</comment>
<sequence length="479" mass="54609">MSNTMNTTHTSERFAWPVLFAEWCERQYPVLMGLCLLFGSALRFWQLDNVPVAYFDEINIPQFGWAILNEKTGTPFVTAHPPLTHYLFAIAIWLYYLLPWVDGSVPQSWSQIDPLSYRWLTAALGVCCVFFAGDWLRRLSGSALAGLLLALFVAIDASLVVDSRAGLNNIVMLALGLAALWCWQRAEDARWHMGWMVAAGVLFGSVVSIKWNGLGFWLIPVAVLTVSACLSLVDHYRPVSPATGFRWRGPDASRLLAALVVLPLLSYWLWWQPYLWLEQQGFLEIHQVMRGFHTQQVGANDHPYCSAWYQWPWQLRPMSYLFELQPALGESSYRVIHQLGNPALYPLGFIAALVVLVLLLKSCWRWFVSGVLERTFFIQLAILIGLAANLLPWALVSRCLFSYHYQPASVFSFAALAWGVACLVRQPWDSRWRNAVGLVGMGVLLVLVLAAFWYWLPIAVGYPIDIKHFYRLMWLKSWI</sequence>
<dbReference type="AlphaFoldDB" id="K4KGJ7"/>
<evidence type="ECO:0000256" key="8">
    <source>
        <dbReference type="ARBA" id="ARBA00023136"/>
    </source>
</evidence>
<evidence type="ECO:0000259" key="12">
    <source>
        <dbReference type="Pfam" id="PF16192"/>
    </source>
</evidence>
<accession>K4KGJ7</accession>
<feature type="transmembrane region" description="Helical" evidence="10">
    <location>
        <begin position="254"/>
        <end position="271"/>
    </location>
</feature>
<comment type="pathway">
    <text evidence="2 10">Protein modification; protein glycosylation.</text>
</comment>
<evidence type="ECO:0000256" key="10">
    <source>
        <dbReference type="RuleBase" id="RU367007"/>
    </source>
</evidence>
<dbReference type="PANTHER" id="PTHR10050:SF46">
    <property type="entry name" value="PROTEIN O-MANNOSYL-TRANSFERASE 2"/>
    <property type="match status" value="1"/>
</dbReference>
<feature type="transmembrane region" description="Helical" evidence="10">
    <location>
        <begin position="343"/>
        <end position="364"/>
    </location>
</feature>
<feature type="transmembrane region" description="Helical" evidence="10">
    <location>
        <begin position="215"/>
        <end position="233"/>
    </location>
</feature>
<evidence type="ECO:0000256" key="3">
    <source>
        <dbReference type="ARBA" id="ARBA00007222"/>
    </source>
</evidence>
<feature type="transmembrane region" description="Helical" evidence="10">
    <location>
        <begin position="436"/>
        <end position="456"/>
    </location>
</feature>
<feature type="transmembrane region" description="Helical" evidence="10">
    <location>
        <begin position="191"/>
        <end position="209"/>
    </location>
</feature>
<evidence type="ECO:0000256" key="7">
    <source>
        <dbReference type="ARBA" id="ARBA00022989"/>
    </source>
</evidence>
<dbReference type="PANTHER" id="PTHR10050">
    <property type="entry name" value="DOLICHYL-PHOSPHATE-MANNOSE--PROTEIN MANNOSYLTRANSFERASE"/>
    <property type="match status" value="1"/>
</dbReference>
<dbReference type="InterPro" id="IPR027005">
    <property type="entry name" value="PMT-like"/>
</dbReference>
<dbReference type="HOGENOM" id="CLU_038359_0_0_6"/>
<dbReference type="EMBL" id="CP003746">
    <property type="protein sequence ID" value="AFU98199.1"/>
    <property type="molecule type" value="Genomic_DNA"/>
</dbReference>
<keyword evidence="5 10" id="KW-0808">Transferase</keyword>
<keyword evidence="4 10" id="KW-0328">Glycosyltransferase</keyword>
<feature type="transmembrane region" description="Helical" evidence="10">
    <location>
        <begin position="143"/>
        <end position="161"/>
    </location>
</feature>
<gene>
    <name evidence="13" type="ordered locus">M5M_04960</name>
</gene>
<dbReference type="KEGG" id="saga:M5M_04960"/>
<feature type="domain" description="Protein O-mannosyl-transferase C-terminal four TM" evidence="12">
    <location>
        <begin position="280"/>
        <end position="478"/>
    </location>
</feature>
<keyword evidence="14" id="KW-1185">Reference proteome</keyword>
<evidence type="ECO:0000259" key="11">
    <source>
        <dbReference type="Pfam" id="PF02366"/>
    </source>
</evidence>
<feature type="transmembrane region" description="Helical" evidence="10">
    <location>
        <begin position="376"/>
        <end position="396"/>
    </location>
</feature>
<evidence type="ECO:0000256" key="9">
    <source>
        <dbReference type="ARBA" id="ARBA00093617"/>
    </source>
</evidence>
<dbReference type="OrthoDB" id="5168580at2"/>
<feature type="transmembrane region" description="Helical" evidence="10">
    <location>
        <begin position="408"/>
        <end position="424"/>
    </location>
</feature>
<dbReference type="EC" id="2.4.1.-" evidence="10"/>
<dbReference type="Pfam" id="PF16192">
    <property type="entry name" value="PMT_4TMC"/>
    <property type="match status" value="1"/>
</dbReference>
<feature type="transmembrane region" description="Helical" evidence="10">
    <location>
        <begin position="167"/>
        <end position="184"/>
    </location>
</feature>
<evidence type="ECO:0000256" key="1">
    <source>
        <dbReference type="ARBA" id="ARBA00004127"/>
    </source>
</evidence>
<dbReference type="GO" id="GO:0005886">
    <property type="term" value="C:plasma membrane"/>
    <property type="evidence" value="ECO:0007669"/>
    <property type="project" value="UniProtKB-SubCell"/>
</dbReference>
<dbReference type="eggNOG" id="COG1928">
    <property type="taxonomic scope" value="Bacteria"/>
</dbReference>
<keyword evidence="10" id="KW-1003">Cell membrane</keyword>
<keyword evidence="7 10" id="KW-1133">Transmembrane helix</keyword>
<dbReference type="GO" id="GO:0012505">
    <property type="term" value="C:endomembrane system"/>
    <property type="evidence" value="ECO:0007669"/>
    <property type="project" value="UniProtKB-SubCell"/>
</dbReference>
<dbReference type="UniPathway" id="UPA00378"/>
<reference evidence="13 14" key="1">
    <citation type="journal article" date="2013" name="Genome Announc.">
        <title>Complete genome sequence of Simiduia agarivorans SA1(T), a marine bacterium able to degrade a variety of polysaccharides.</title>
        <authorList>
            <person name="Lin S.Y."/>
            <person name="Shieh W.Y."/>
            <person name="Chen J.S."/>
            <person name="Tang S.L."/>
        </authorList>
    </citation>
    <scope>NUCLEOTIDE SEQUENCE [LARGE SCALE GENOMIC DNA]</scope>
    <source>
        <strain evidence="14">DSM 21679 / JCM 13881 / BCRC 17597 / SA1</strain>
    </source>
</reference>
<dbReference type="Proteomes" id="UP000000466">
    <property type="component" value="Chromosome"/>
</dbReference>
<dbReference type="InterPro" id="IPR032421">
    <property type="entry name" value="PMT_4TMC"/>
</dbReference>
<name>K4KGJ7_SIMAS</name>